<comment type="caution">
    <text evidence="2">The sequence shown here is derived from an EMBL/GenBank/DDBJ whole genome shotgun (WGS) entry which is preliminary data.</text>
</comment>
<organism evidence="2 3">
    <name type="scientific">Montanilutibacter psychrotolerans</name>
    <dbReference type="NCBI Taxonomy" id="1327343"/>
    <lineage>
        <taxon>Bacteria</taxon>
        <taxon>Pseudomonadati</taxon>
        <taxon>Pseudomonadota</taxon>
        <taxon>Gammaproteobacteria</taxon>
        <taxon>Lysobacterales</taxon>
        <taxon>Lysobacteraceae</taxon>
        <taxon>Montanilutibacter</taxon>
    </lineage>
</organism>
<keyword evidence="3" id="KW-1185">Reference proteome</keyword>
<feature type="transmembrane region" description="Helical" evidence="1">
    <location>
        <begin position="33"/>
        <end position="56"/>
    </location>
</feature>
<sequence>MAKFSRALVSLMVYGALLAAVYCIHVRWFRVDVVFYGALFDAVLAAALAFPTLWFARGLAVFNGFERVQLVAIWLMCGYIAAISVPTVIDRSLSFYLLEKLQQRGGGIRLDRFDEVVTGEYFREQRVADVRLTEQQASGTIAIVDGCVRLTARGQRLARFSRFFRARLLPRQRRLQDGYSDVLTDPFRNGLAQADYGCGPAATKP</sequence>
<name>A0A3M8SNS4_9GAMM</name>
<evidence type="ECO:0000256" key="1">
    <source>
        <dbReference type="SAM" id="Phobius"/>
    </source>
</evidence>
<dbReference type="AlphaFoldDB" id="A0A3M8SNS4"/>
<dbReference type="OrthoDB" id="8898374at2"/>
<gene>
    <name evidence="2" type="ORF">EER27_14365</name>
</gene>
<evidence type="ECO:0000313" key="3">
    <source>
        <dbReference type="Proteomes" id="UP000267049"/>
    </source>
</evidence>
<accession>A0A3M8SNS4</accession>
<keyword evidence="1" id="KW-1133">Transmembrane helix</keyword>
<protein>
    <submittedName>
        <fullName evidence="2">Uncharacterized protein</fullName>
    </submittedName>
</protein>
<keyword evidence="1" id="KW-0472">Membrane</keyword>
<reference evidence="2 3" key="1">
    <citation type="submission" date="2018-11" db="EMBL/GenBank/DDBJ databases">
        <title>Lysobacter cryohumiis sp. nov., isolated from soil in the Tianshan Mountains, Xinjiang, China.</title>
        <authorList>
            <person name="Luo Y."/>
            <person name="Sheng H."/>
        </authorList>
    </citation>
    <scope>NUCLEOTIDE SEQUENCE [LARGE SCALE GENOMIC DNA]</scope>
    <source>
        <strain evidence="2 3">ZS60</strain>
    </source>
</reference>
<dbReference type="EMBL" id="RIBS01000008">
    <property type="protein sequence ID" value="RNF82335.1"/>
    <property type="molecule type" value="Genomic_DNA"/>
</dbReference>
<keyword evidence="1" id="KW-0812">Transmembrane</keyword>
<feature type="transmembrane region" description="Helical" evidence="1">
    <location>
        <begin position="68"/>
        <end position="89"/>
    </location>
</feature>
<dbReference type="Proteomes" id="UP000267049">
    <property type="component" value="Unassembled WGS sequence"/>
</dbReference>
<evidence type="ECO:0000313" key="2">
    <source>
        <dbReference type="EMBL" id="RNF82335.1"/>
    </source>
</evidence>
<dbReference type="RefSeq" id="WP_123088830.1">
    <property type="nucleotide sequence ID" value="NZ_RIBS01000008.1"/>
</dbReference>
<proteinExistence type="predicted"/>